<proteinExistence type="predicted"/>
<name>A0ABY7GYM4_9BACT</name>
<dbReference type="RefSeq" id="WP_269034258.1">
    <property type="nucleotide sequence ID" value="NZ_CP114040.1"/>
</dbReference>
<gene>
    <name evidence="1" type="ORF">O0S08_37430</name>
</gene>
<sequence length="56" mass="5923">MTTATDLGPLRRRYRADGRHLALHKSGTGGPAVVFLPGAGLVGLDYLNIQSCLTLT</sequence>
<evidence type="ECO:0000313" key="1">
    <source>
        <dbReference type="EMBL" id="WAS91899.1"/>
    </source>
</evidence>
<dbReference type="Proteomes" id="UP001164459">
    <property type="component" value="Chromosome"/>
</dbReference>
<organism evidence="1 2">
    <name type="scientific">Nannocystis punicea</name>
    <dbReference type="NCBI Taxonomy" id="2995304"/>
    <lineage>
        <taxon>Bacteria</taxon>
        <taxon>Pseudomonadati</taxon>
        <taxon>Myxococcota</taxon>
        <taxon>Polyangia</taxon>
        <taxon>Nannocystales</taxon>
        <taxon>Nannocystaceae</taxon>
        <taxon>Nannocystis</taxon>
    </lineage>
</organism>
<evidence type="ECO:0000313" key="2">
    <source>
        <dbReference type="Proteomes" id="UP001164459"/>
    </source>
</evidence>
<keyword evidence="2" id="KW-1185">Reference proteome</keyword>
<protein>
    <recommendedName>
        <fullName evidence="3">Alpha/beta hydrolase</fullName>
    </recommendedName>
</protein>
<accession>A0ABY7GYM4</accession>
<dbReference type="EMBL" id="CP114040">
    <property type="protein sequence ID" value="WAS91899.1"/>
    <property type="molecule type" value="Genomic_DNA"/>
</dbReference>
<evidence type="ECO:0008006" key="3">
    <source>
        <dbReference type="Google" id="ProtNLM"/>
    </source>
</evidence>
<reference evidence="1" key="1">
    <citation type="submission" date="2022-11" db="EMBL/GenBank/DDBJ databases">
        <title>Minimal conservation of predation-associated metabolite biosynthetic gene clusters underscores biosynthetic potential of Myxococcota including descriptions for ten novel species: Archangium lansinium sp. nov., Myxococcus landrumus sp. nov., Nannocystis bai.</title>
        <authorList>
            <person name="Ahearne A."/>
            <person name="Stevens C."/>
            <person name="Dowd S."/>
        </authorList>
    </citation>
    <scope>NUCLEOTIDE SEQUENCE</scope>
    <source>
        <strain evidence="1">Fl3</strain>
    </source>
</reference>